<dbReference type="PROSITE" id="PS51257">
    <property type="entry name" value="PROKAR_LIPOPROTEIN"/>
    <property type="match status" value="1"/>
</dbReference>
<dbReference type="OrthoDB" id="293230at2759"/>
<dbReference type="PROSITE" id="PS51781">
    <property type="entry name" value="SH3B"/>
    <property type="match status" value="1"/>
</dbReference>
<dbReference type="VEuPathDB" id="AmoebaDB:NAEGRDRAFT_72341"/>
<name>D2VTL1_NAEGR</name>
<dbReference type="Proteomes" id="UP000006671">
    <property type="component" value="Unassembled WGS sequence"/>
</dbReference>
<reference evidence="3 4" key="1">
    <citation type="journal article" date="2010" name="Cell">
        <title>The genome of Naegleria gruberi illuminates early eukaryotic versatility.</title>
        <authorList>
            <person name="Fritz-Laylin L.K."/>
            <person name="Prochnik S.E."/>
            <person name="Ginger M.L."/>
            <person name="Dacks J.B."/>
            <person name="Carpenter M.L."/>
            <person name="Field M.C."/>
            <person name="Kuo A."/>
            <person name="Paredez A."/>
            <person name="Chapman J."/>
            <person name="Pham J."/>
            <person name="Shu S."/>
            <person name="Neupane R."/>
            <person name="Cipriano M."/>
            <person name="Mancuso J."/>
            <person name="Tu H."/>
            <person name="Salamov A."/>
            <person name="Lindquist E."/>
            <person name="Shapiro H."/>
            <person name="Lucas S."/>
            <person name="Grigoriev I.V."/>
            <person name="Cande W.Z."/>
            <person name="Fulton C."/>
            <person name="Rokhsar D.S."/>
            <person name="Dawson S.C."/>
        </authorList>
    </citation>
    <scope>NUCLEOTIDE SEQUENCE [LARGE SCALE GENOMIC DNA]</scope>
    <source>
        <strain evidence="3 4">NEG-M</strain>
    </source>
</reference>
<dbReference type="Gene3D" id="2.30.30.40">
    <property type="entry name" value="SH3 Domains"/>
    <property type="match status" value="1"/>
</dbReference>
<dbReference type="InParanoid" id="D2VTL1"/>
<protein>
    <submittedName>
        <fullName evidence="3">Predicted protein</fullName>
    </submittedName>
</protein>
<dbReference type="PANTHER" id="PTHR40524">
    <property type="entry name" value="PEPTIDASE_C39_2 DOMAIN-CONTAINING PROTEIN"/>
    <property type="match status" value="1"/>
</dbReference>
<evidence type="ECO:0000256" key="1">
    <source>
        <dbReference type="SAM" id="SignalP"/>
    </source>
</evidence>
<dbReference type="GeneID" id="8854364"/>
<dbReference type="Pfam" id="PF08239">
    <property type="entry name" value="SH3_3"/>
    <property type="match status" value="1"/>
</dbReference>
<dbReference type="PANTHER" id="PTHR40524:SF1">
    <property type="entry name" value="PEPTIDASE C39-LIKE DOMAIN-CONTAINING PROTEIN"/>
    <property type="match status" value="1"/>
</dbReference>
<sequence length="301" mass="31843">MNKIFVGILLLLTFAVVVSCQRAYPNNRSVKLVGEPSLATNFAIDLPINAIQSVQSESEEDFEMSDAESDSSIASGASLKATTALNVRSGPCTGKSIITTLGNGQVVKFTGEVQSGCGYTWYKVSGSFGTGYAASNFLTVVQNGGGGGGSTSGCRQNYNYPLFKQCDSRWGGDRLGSSSTICQVGCLMNSVCSALNGRGKSSMNPGQLNQYLLKNGGYYGNLFVWGAVSRLGFNYLGQTTDKQAIINWVCQGKVVILNVRNGGHWVLAKSYSNGVFEVNDSGFSVSSYTSAQVVRAAGFNA</sequence>
<keyword evidence="4" id="KW-1185">Reference proteome</keyword>
<dbReference type="KEGG" id="ngr:NAEGRDRAFT_72341"/>
<feature type="domain" description="SH3b" evidence="2">
    <location>
        <begin position="69"/>
        <end position="142"/>
    </location>
</feature>
<dbReference type="OMA" id="AIINWVC"/>
<dbReference type="EMBL" id="GG738896">
    <property type="protein sequence ID" value="EFC39950.1"/>
    <property type="molecule type" value="Genomic_DNA"/>
</dbReference>
<evidence type="ECO:0000313" key="3">
    <source>
        <dbReference type="EMBL" id="EFC39950.1"/>
    </source>
</evidence>
<dbReference type="eggNOG" id="ENOG502S7K3">
    <property type="taxonomic scope" value="Eukaryota"/>
</dbReference>
<dbReference type="InterPro" id="IPR003646">
    <property type="entry name" value="SH3-like_bac-type"/>
</dbReference>
<gene>
    <name evidence="3" type="ORF">NAEGRDRAFT_72341</name>
</gene>
<evidence type="ECO:0000259" key="2">
    <source>
        <dbReference type="PROSITE" id="PS51781"/>
    </source>
</evidence>
<organism evidence="4">
    <name type="scientific">Naegleria gruberi</name>
    <name type="common">Amoeba</name>
    <dbReference type="NCBI Taxonomy" id="5762"/>
    <lineage>
        <taxon>Eukaryota</taxon>
        <taxon>Discoba</taxon>
        <taxon>Heterolobosea</taxon>
        <taxon>Tetramitia</taxon>
        <taxon>Eutetramitia</taxon>
        <taxon>Vahlkampfiidae</taxon>
        <taxon>Naegleria</taxon>
    </lineage>
</organism>
<dbReference type="RefSeq" id="XP_002672694.1">
    <property type="nucleotide sequence ID" value="XM_002672648.1"/>
</dbReference>
<proteinExistence type="predicted"/>
<feature type="chain" id="PRO_5003037858" evidence="1">
    <location>
        <begin position="21"/>
        <end position="301"/>
    </location>
</feature>
<evidence type="ECO:0000313" key="4">
    <source>
        <dbReference type="Proteomes" id="UP000006671"/>
    </source>
</evidence>
<accession>D2VTL1</accession>
<feature type="signal peptide" evidence="1">
    <location>
        <begin position="1"/>
        <end position="20"/>
    </location>
</feature>
<keyword evidence="1" id="KW-0732">Signal</keyword>
<dbReference type="AlphaFoldDB" id="D2VTL1"/>